<evidence type="ECO:0000313" key="1">
    <source>
        <dbReference type="EMBL" id="TFK66244.1"/>
    </source>
</evidence>
<reference evidence="1 2" key="1">
    <citation type="journal article" date="2019" name="Nat. Ecol. Evol.">
        <title>Megaphylogeny resolves global patterns of mushroom evolution.</title>
        <authorList>
            <person name="Varga T."/>
            <person name="Krizsan K."/>
            <person name="Foldi C."/>
            <person name="Dima B."/>
            <person name="Sanchez-Garcia M."/>
            <person name="Sanchez-Ramirez S."/>
            <person name="Szollosi G.J."/>
            <person name="Szarkandi J.G."/>
            <person name="Papp V."/>
            <person name="Albert L."/>
            <person name="Andreopoulos W."/>
            <person name="Angelini C."/>
            <person name="Antonin V."/>
            <person name="Barry K.W."/>
            <person name="Bougher N.L."/>
            <person name="Buchanan P."/>
            <person name="Buyck B."/>
            <person name="Bense V."/>
            <person name="Catcheside P."/>
            <person name="Chovatia M."/>
            <person name="Cooper J."/>
            <person name="Damon W."/>
            <person name="Desjardin D."/>
            <person name="Finy P."/>
            <person name="Geml J."/>
            <person name="Haridas S."/>
            <person name="Hughes K."/>
            <person name="Justo A."/>
            <person name="Karasinski D."/>
            <person name="Kautmanova I."/>
            <person name="Kiss B."/>
            <person name="Kocsube S."/>
            <person name="Kotiranta H."/>
            <person name="LaButti K.M."/>
            <person name="Lechner B.E."/>
            <person name="Liimatainen K."/>
            <person name="Lipzen A."/>
            <person name="Lukacs Z."/>
            <person name="Mihaltcheva S."/>
            <person name="Morgado L.N."/>
            <person name="Niskanen T."/>
            <person name="Noordeloos M.E."/>
            <person name="Ohm R.A."/>
            <person name="Ortiz-Santana B."/>
            <person name="Ovrebo C."/>
            <person name="Racz N."/>
            <person name="Riley R."/>
            <person name="Savchenko A."/>
            <person name="Shiryaev A."/>
            <person name="Soop K."/>
            <person name="Spirin V."/>
            <person name="Szebenyi C."/>
            <person name="Tomsovsky M."/>
            <person name="Tulloss R.E."/>
            <person name="Uehling J."/>
            <person name="Grigoriev I.V."/>
            <person name="Vagvolgyi C."/>
            <person name="Papp T."/>
            <person name="Martin F.M."/>
            <person name="Miettinen O."/>
            <person name="Hibbett D.S."/>
            <person name="Nagy L.G."/>
        </authorList>
    </citation>
    <scope>NUCLEOTIDE SEQUENCE [LARGE SCALE GENOMIC DNA]</scope>
    <source>
        <strain evidence="1 2">NL-1719</strain>
    </source>
</reference>
<evidence type="ECO:0000313" key="2">
    <source>
        <dbReference type="Proteomes" id="UP000308600"/>
    </source>
</evidence>
<dbReference type="Proteomes" id="UP000308600">
    <property type="component" value="Unassembled WGS sequence"/>
</dbReference>
<keyword evidence="2" id="KW-1185">Reference proteome</keyword>
<accession>A0ACD3ALX6</accession>
<sequence>MSFSSSPFRIPRDDIAQERERIDEEIQQLQDRIYLLRTARNNLTPISRIPPEILIRIFTHVQGAWVGRRDFPSHFMRWIGVAHVWTQWRGVALGCASLWTTIPLRNEAYVRAALERSKSMPLSIGDVSRDHLGLTLEFLRDLSRVKYLRISPVEASSWGDAQGLILTQPAPILESFSTEMGCGFPRNLPDSLFNGSAPELRRLSLVNCSFNYRDLAFPKLTALHIETPHHRIRPHDLVNVLREMHHLEEVMLTNAFQGMDSQPLRGIPTYRIPRLRYLHIEDDRFGASEVFFSYISLPIGARVHFGSFGSSETGEHSFPISLQSIIQASHLHQSGIRKMSFDCRDSFRFKLWSSKSKMDEPLISIHFRGQLDYSKRSEEWFRACQHLPLQFVESLSVKGIIDQQTWQGVLSDCTQLSHLMIQGNSGRHFLRYLIQDFLTYRPPVYMSSDKGAKIMRTVVLASLKSLELRSVSLAGLSLEDLRSTFVARQRWGACLQLLVMRPLSEFSAILVEKLRGSRIRVRLEDDSHRKFTHRASIVPVP</sequence>
<dbReference type="EMBL" id="ML208411">
    <property type="protein sequence ID" value="TFK66244.1"/>
    <property type="molecule type" value="Genomic_DNA"/>
</dbReference>
<protein>
    <submittedName>
        <fullName evidence="1">Uncharacterized protein</fullName>
    </submittedName>
</protein>
<proteinExistence type="predicted"/>
<gene>
    <name evidence="1" type="ORF">BDN72DRAFT_844587</name>
</gene>
<organism evidence="1 2">
    <name type="scientific">Pluteus cervinus</name>
    <dbReference type="NCBI Taxonomy" id="181527"/>
    <lineage>
        <taxon>Eukaryota</taxon>
        <taxon>Fungi</taxon>
        <taxon>Dikarya</taxon>
        <taxon>Basidiomycota</taxon>
        <taxon>Agaricomycotina</taxon>
        <taxon>Agaricomycetes</taxon>
        <taxon>Agaricomycetidae</taxon>
        <taxon>Agaricales</taxon>
        <taxon>Pluteineae</taxon>
        <taxon>Pluteaceae</taxon>
        <taxon>Pluteus</taxon>
    </lineage>
</organism>
<name>A0ACD3ALX6_9AGAR</name>